<gene>
    <name evidence="1" type="ordered locus">Geob_3251</name>
</gene>
<dbReference type="Proteomes" id="UP000007721">
    <property type="component" value="Chromosome"/>
</dbReference>
<accession>B9M4D9</accession>
<organism evidence="1 2">
    <name type="scientific">Geotalea daltonii (strain DSM 22248 / JCM 15807 / FRC-32)</name>
    <name type="common">Geobacter daltonii</name>
    <dbReference type="NCBI Taxonomy" id="316067"/>
    <lineage>
        <taxon>Bacteria</taxon>
        <taxon>Pseudomonadati</taxon>
        <taxon>Thermodesulfobacteriota</taxon>
        <taxon>Desulfuromonadia</taxon>
        <taxon>Geobacterales</taxon>
        <taxon>Geobacteraceae</taxon>
        <taxon>Geotalea</taxon>
    </lineage>
</organism>
<evidence type="ECO:0000313" key="2">
    <source>
        <dbReference type="Proteomes" id="UP000007721"/>
    </source>
</evidence>
<dbReference type="EMBL" id="CP001390">
    <property type="protein sequence ID" value="ACM21594.1"/>
    <property type="molecule type" value="Genomic_DNA"/>
</dbReference>
<reference evidence="1 2" key="1">
    <citation type="submission" date="2009-01" db="EMBL/GenBank/DDBJ databases">
        <title>Complete sequence of Geobacter sp. FRC-32.</title>
        <authorList>
            <consortium name="US DOE Joint Genome Institute"/>
            <person name="Lucas S."/>
            <person name="Copeland A."/>
            <person name="Lapidus A."/>
            <person name="Glavina del Rio T."/>
            <person name="Dalin E."/>
            <person name="Tice H."/>
            <person name="Bruce D."/>
            <person name="Goodwin L."/>
            <person name="Pitluck S."/>
            <person name="Saunders E."/>
            <person name="Brettin T."/>
            <person name="Detter J.C."/>
            <person name="Han C."/>
            <person name="Larimer F."/>
            <person name="Land M."/>
            <person name="Hauser L."/>
            <person name="Kyrpides N."/>
            <person name="Ovchinnikova G."/>
            <person name="Kostka J."/>
            <person name="Richardson P."/>
        </authorList>
    </citation>
    <scope>NUCLEOTIDE SEQUENCE [LARGE SCALE GENOMIC DNA]</scope>
    <source>
        <strain evidence="2">DSM 22248 / JCM 15807 / FRC-32</strain>
    </source>
</reference>
<name>B9M4D9_GEODF</name>
<sequence length="150" mass="17733">MNTALIAGLFAFIGGIIGQLLNRNTQRETWLLQKRAEVFSEYLAAVEKYNQELSKIVEMNLNSSEEWRLRTDARNAVRISEKIVCLYLSDDNKEEFRTLVENYFDFEPDIYTDGVFDTDKLKTCWDPHFKIEDNIQKLFEKNISDISWYK</sequence>
<dbReference type="RefSeq" id="WP_012648322.1">
    <property type="nucleotide sequence ID" value="NC_011979.1"/>
</dbReference>
<dbReference type="HOGENOM" id="CLU_1737934_0_0_7"/>
<dbReference type="KEGG" id="geo:Geob_3251"/>
<protein>
    <submittedName>
        <fullName evidence="1">Uncharacterized protein</fullName>
    </submittedName>
</protein>
<evidence type="ECO:0000313" key="1">
    <source>
        <dbReference type="EMBL" id="ACM21594.1"/>
    </source>
</evidence>
<dbReference type="STRING" id="316067.Geob_3251"/>
<proteinExistence type="predicted"/>
<dbReference type="AlphaFoldDB" id="B9M4D9"/>
<keyword evidence="2" id="KW-1185">Reference proteome</keyword>